<feature type="transmembrane region" description="Helical" evidence="1">
    <location>
        <begin position="72"/>
        <end position="92"/>
    </location>
</feature>
<keyword evidence="3" id="KW-1185">Reference proteome</keyword>
<protein>
    <submittedName>
        <fullName evidence="2">SoxR reducing system RseC family protein</fullName>
    </submittedName>
</protein>
<keyword evidence="1" id="KW-0472">Membrane</keyword>
<organism evidence="2 3">
    <name type="scientific">Clostridium brassicae</name>
    <dbReference type="NCBI Taxonomy" id="2999072"/>
    <lineage>
        <taxon>Bacteria</taxon>
        <taxon>Bacillati</taxon>
        <taxon>Bacillota</taxon>
        <taxon>Clostridia</taxon>
        <taxon>Eubacteriales</taxon>
        <taxon>Clostridiaceae</taxon>
        <taxon>Clostridium</taxon>
    </lineage>
</organism>
<dbReference type="InterPro" id="IPR007359">
    <property type="entry name" value="SigmaE_reg_RseC_MucC"/>
</dbReference>
<sequence>MTEIGYITGISGEYALVKFKRKSGCGDNCATCKSSCGAKEGVSVEVKNILNGKVGDKVKVSIEEKFLNKMIALVYVFPLIMMIIGIGVGLKIFKDIGYSNYELFSFLLGMVFLIISYGVLNIVNKKKVKNKEIILEMIDIIND</sequence>
<keyword evidence="1" id="KW-0812">Transmembrane</keyword>
<proteinExistence type="predicted"/>
<dbReference type="PIRSF" id="PIRSF004923">
    <property type="entry name" value="RseC"/>
    <property type="match status" value="1"/>
</dbReference>
<feature type="transmembrane region" description="Helical" evidence="1">
    <location>
        <begin position="104"/>
        <end position="123"/>
    </location>
</feature>
<dbReference type="Proteomes" id="UP001144612">
    <property type="component" value="Unassembled WGS sequence"/>
</dbReference>
<dbReference type="PANTHER" id="PTHR35867:SF1">
    <property type="entry name" value="PROTEIN RSEC"/>
    <property type="match status" value="1"/>
</dbReference>
<dbReference type="PANTHER" id="PTHR35867">
    <property type="entry name" value="PROTEIN RSEC"/>
    <property type="match status" value="1"/>
</dbReference>
<comment type="caution">
    <text evidence="2">The sequence shown here is derived from an EMBL/GenBank/DDBJ whole genome shotgun (WGS) entry which is preliminary data.</text>
</comment>
<gene>
    <name evidence="2" type="ORF">OW729_14110</name>
</gene>
<dbReference type="RefSeq" id="WP_268062184.1">
    <property type="nucleotide sequence ID" value="NZ_JAPQFJ010000015.1"/>
</dbReference>
<keyword evidence="1" id="KW-1133">Transmembrane helix</keyword>
<reference evidence="2" key="1">
    <citation type="submission" date="2022-12" db="EMBL/GenBank/DDBJ databases">
        <title>Clostridium sp. nov., isolated from industrial wastewater.</title>
        <authorList>
            <person name="Jiayan W."/>
        </authorList>
    </citation>
    <scope>NUCLEOTIDE SEQUENCE</scope>
    <source>
        <strain evidence="2">ZC22-4</strain>
    </source>
</reference>
<dbReference type="InterPro" id="IPR026268">
    <property type="entry name" value="RseC"/>
</dbReference>
<name>A0ABT4DBS8_9CLOT</name>
<dbReference type="EMBL" id="JAPQFJ010000015">
    <property type="protein sequence ID" value="MCY6959750.1"/>
    <property type="molecule type" value="Genomic_DNA"/>
</dbReference>
<evidence type="ECO:0000313" key="2">
    <source>
        <dbReference type="EMBL" id="MCY6959750.1"/>
    </source>
</evidence>
<evidence type="ECO:0000313" key="3">
    <source>
        <dbReference type="Proteomes" id="UP001144612"/>
    </source>
</evidence>
<dbReference type="Pfam" id="PF04246">
    <property type="entry name" value="RseC_MucC"/>
    <property type="match status" value="1"/>
</dbReference>
<accession>A0ABT4DBS8</accession>
<evidence type="ECO:0000256" key="1">
    <source>
        <dbReference type="SAM" id="Phobius"/>
    </source>
</evidence>